<evidence type="ECO:0000313" key="1">
    <source>
        <dbReference type="EMBL" id="KIK38673.1"/>
    </source>
</evidence>
<accession>A0A0D0B479</accession>
<proteinExistence type="predicted"/>
<evidence type="ECO:0000313" key="2">
    <source>
        <dbReference type="Proteomes" id="UP000054485"/>
    </source>
</evidence>
<dbReference type="InParanoid" id="A0A0D0B479"/>
<dbReference type="Proteomes" id="UP000054485">
    <property type="component" value="Unassembled WGS sequence"/>
</dbReference>
<dbReference type="EMBL" id="KN835380">
    <property type="protein sequence ID" value="KIK38673.1"/>
    <property type="molecule type" value="Genomic_DNA"/>
</dbReference>
<name>A0A0D0B479_9AGAM</name>
<gene>
    <name evidence="1" type="ORF">CY34DRAFT_809111</name>
</gene>
<reference evidence="2" key="2">
    <citation type="submission" date="2015-01" db="EMBL/GenBank/DDBJ databases">
        <title>Evolutionary Origins and Diversification of the Mycorrhizal Mutualists.</title>
        <authorList>
            <consortium name="DOE Joint Genome Institute"/>
            <consortium name="Mycorrhizal Genomics Consortium"/>
            <person name="Kohler A."/>
            <person name="Kuo A."/>
            <person name="Nagy L.G."/>
            <person name="Floudas D."/>
            <person name="Copeland A."/>
            <person name="Barry K.W."/>
            <person name="Cichocki N."/>
            <person name="Veneault-Fourrey C."/>
            <person name="LaButti K."/>
            <person name="Lindquist E.A."/>
            <person name="Lipzen A."/>
            <person name="Lundell T."/>
            <person name="Morin E."/>
            <person name="Murat C."/>
            <person name="Riley R."/>
            <person name="Ohm R."/>
            <person name="Sun H."/>
            <person name="Tunlid A."/>
            <person name="Henrissat B."/>
            <person name="Grigoriev I.V."/>
            <person name="Hibbett D.S."/>
            <person name="Martin F."/>
        </authorList>
    </citation>
    <scope>NUCLEOTIDE SEQUENCE [LARGE SCALE GENOMIC DNA]</scope>
    <source>
        <strain evidence="2">UH-Slu-Lm8-n1</strain>
    </source>
</reference>
<dbReference type="HOGENOM" id="CLU_2962434_0_0_1"/>
<sequence length="59" mass="6657">MIIDQASGFSVTTCDRHRLFDSDARRTSAFVNLTSQCSCAPRYIHITTVTIKRVPLAKR</sequence>
<dbReference type="AlphaFoldDB" id="A0A0D0B479"/>
<organism evidence="1 2">
    <name type="scientific">Suillus luteus UH-Slu-Lm8-n1</name>
    <dbReference type="NCBI Taxonomy" id="930992"/>
    <lineage>
        <taxon>Eukaryota</taxon>
        <taxon>Fungi</taxon>
        <taxon>Dikarya</taxon>
        <taxon>Basidiomycota</taxon>
        <taxon>Agaricomycotina</taxon>
        <taxon>Agaricomycetes</taxon>
        <taxon>Agaricomycetidae</taxon>
        <taxon>Boletales</taxon>
        <taxon>Suillineae</taxon>
        <taxon>Suillaceae</taxon>
        <taxon>Suillus</taxon>
    </lineage>
</organism>
<keyword evidence="2" id="KW-1185">Reference proteome</keyword>
<protein>
    <submittedName>
        <fullName evidence="1">Uncharacterized protein</fullName>
    </submittedName>
</protein>
<reference evidence="1 2" key="1">
    <citation type="submission" date="2014-04" db="EMBL/GenBank/DDBJ databases">
        <authorList>
            <consortium name="DOE Joint Genome Institute"/>
            <person name="Kuo A."/>
            <person name="Ruytinx J."/>
            <person name="Rineau F."/>
            <person name="Colpaert J."/>
            <person name="Kohler A."/>
            <person name="Nagy L.G."/>
            <person name="Floudas D."/>
            <person name="Copeland A."/>
            <person name="Barry K.W."/>
            <person name="Cichocki N."/>
            <person name="Veneault-Fourrey C."/>
            <person name="LaButti K."/>
            <person name="Lindquist E.A."/>
            <person name="Lipzen A."/>
            <person name="Lundell T."/>
            <person name="Morin E."/>
            <person name="Murat C."/>
            <person name="Sun H."/>
            <person name="Tunlid A."/>
            <person name="Henrissat B."/>
            <person name="Grigoriev I.V."/>
            <person name="Hibbett D.S."/>
            <person name="Martin F."/>
            <person name="Nordberg H.P."/>
            <person name="Cantor M.N."/>
            <person name="Hua S.X."/>
        </authorList>
    </citation>
    <scope>NUCLEOTIDE SEQUENCE [LARGE SCALE GENOMIC DNA]</scope>
    <source>
        <strain evidence="1 2">UH-Slu-Lm8-n1</strain>
    </source>
</reference>